<name>A0A2T1A483_9ACTN</name>
<feature type="transmembrane region" description="Helical" evidence="1">
    <location>
        <begin position="43"/>
        <end position="65"/>
    </location>
</feature>
<feature type="transmembrane region" description="Helical" evidence="1">
    <location>
        <begin position="77"/>
        <end position="99"/>
    </location>
</feature>
<evidence type="ECO:0000256" key="1">
    <source>
        <dbReference type="SAM" id="Phobius"/>
    </source>
</evidence>
<keyword evidence="1" id="KW-0472">Membrane</keyword>
<evidence type="ECO:0000313" key="2">
    <source>
        <dbReference type="EMBL" id="PRZ43411.1"/>
    </source>
</evidence>
<reference evidence="2 3" key="1">
    <citation type="submission" date="2018-03" db="EMBL/GenBank/DDBJ databases">
        <title>Genomic Encyclopedia of Archaeal and Bacterial Type Strains, Phase II (KMG-II): from individual species to whole genera.</title>
        <authorList>
            <person name="Goeker M."/>
        </authorList>
    </citation>
    <scope>NUCLEOTIDE SEQUENCE [LARGE SCALE GENOMIC DNA]</scope>
    <source>
        <strain evidence="2 3">DSM 100065</strain>
    </source>
</reference>
<keyword evidence="1" id="KW-0812">Transmembrane</keyword>
<dbReference type="RefSeq" id="WP_106347581.1">
    <property type="nucleotide sequence ID" value="NZ_PVUE01000002.1"/>
</dbReference>
<accession>A0A2T1A483</accession>
<evidence type="ECO:0008006" key="4">
    <source>
        <dbReference type="Google" id="ProtNLM"/>
    </source>
</evidence>
<sequence length="144" mass="16090">MTPTLSGRIQTRIFVTLVIGALWTLIITPLLPTGVGVGASYQITFIILLTVTVLGVVWELIYHALQQFRWEKDWPTPFGLLNGINEGVLIWFLIAAGLVPGVDGIGGWAFVIDFATTWVVIWLTVNGPMRIPFIRWRFRGGRLV</sequence>
<dbReference type="AlphaFoldDB" id="A0A2T1A483"/>
<gene>
    <name evidence="2" type="ORF">CLV47_10297</name>
</gene>
<evidence type="ECO:0000313" key="3">
    <source>
        <dbReference type="Proteomes" id="UP000237752"/>
    </source>
</evidence>
<organism evidence="2 3">
    <name type="scientific">Antricoccus suffuscus</name>
    <dbReference type="NCBI Taxonomy" id="1629062"/>
    <lineage>
        <taxon>Bacteria</taxon>
        <taxon>Bacillati</taxon>
        <taxon>Actinomycetota</taxon>
        <taxon>Actinomycetes</taxon>
        <taxon>Geodermatophilales</taxon>
        <taxon>Antricoccaceae</taxon>
        <taxon>Antricoccus</taxon>
    </lineage>
</organism>
<feature type="transmembrane region" description="Helical" evidence="1">
    <location>
        <begin position="12"/>
        <end position="31"/>
    </location>
</feature>
<proteinExistence type="predicted"/>
<comment type="caution">
    <text evidence="2">The sequence shown here is derived from an EMBL/GenBank/DDBJ whole genome shotgun (WGS) entry which is preliminary data.</text>
</comment>
<dbReference type="OrthoDB" id="4546196at2"/>
<feature type="transmembrane region" description="Helical" evidence="1">
    <location>
        <begin position="105"/>
        <end position="125"/>
    </location>
</feature>
<keyword evidence="3" id="KW-1185">Reference proteome</keyword>
<protein>
    <recommendedName>
        <fullName evidence="4">Superfamily IV 4 TMS phage holin</fullName>
    </recommendedName>
</protein>
<keyword evidence="1" id="KW-1133">Transmembrane helix</keyword>
<dbReference type="Proteomes" id="UP000237752">
    <property type="component" value="Unassembled WGS sequence"/>
</dbReference>
<dbReference type="EMBL" id="PVUE01000002">
    <property type="protein sequence ID" value="PRZ43411.1"/>
    <property type="molecule type" value="Genomic_DNA"/>
</dbReference>